<gene>
    <name evidence="2" type="ORF">MGALJ_36750</name>
</gene>
<dbReference type="RefSeq" id="WP_163731022.1">
    <property type="nucleotide sequence ID" value="NZ_AP022601.1"/>
</dbReference>
<dbReference type="AlphaFoldDB" id="A0A9W4B4I3"/>
<dbReference type="EMBL" id="AP022601">
    <property type="protein sequence ID" value="BBY94006.1"/>
    <property type="molecule type" value="Genomic_DNA"/>
</dbReference>
<accession>A0A9W4B4I3</accession>
<dbReference type="Proteomes" id="UP000465785">
    <property type="component" value="Chromosome"/>
</dbReference>
<protein>
    <submittedName>
        <fullName evidence="2">Uncharacterized protein</fullName>
    </submittedName>
</protein>
<dbReference type="KEGG" id="mgau:MGALJ_36750"/>
<keyword evidence="1" id="KW-1133">Transmembrane helix</keyword>
<proteinExistence type="predicted"/>
<keyword evidence="1" id="KW-0472">Membrane</keyword>
<feature type="transmembrane region" description="Helical" evidence="1">
    <location>
        <begin position="117"/>
        <end position="135"/>
    </location>
</feature>
<evidence type="ECO:0000313" key="3">
    <source>
        <dbReference type="Proteomes" id="UP000465785"/>
    </source>
</evidence>
<keyword evidence="1" id="KW-0812">Transmembrane</keyword>
<sequence>MKLSTAILGGLFFGGFGVFSAAWTVLFVLRGEVLNAFVTLGVSAFCFGLIIPMFAVVPGNVAPRVDVDDAGTTFRPDRAVDLPIQIGFGLAVIASAIYTIFAPAGMVTIPVPAAMRYSLPFTSGVLLLIAAPHVWRNLRRGCTKYLRLTPAGFVLEEGWRSESGDWLQVKDVTDQIPGGKKSTSGPIVFVMSDDSTPTIAAGGMTPDGTALRELIRFYWEHPESRDELTDGRAVERLARSLA</sequence>
<evidence type="ECO:0000256" key="1">
    <source>
        <dbReference type="SAM" id="Phobius"/>
    </source>
</evidence>
<organism evidence="2 3">
    <name type="scientific">Mycobacterium gallinarum</name>
    <dbReference type="NCBI Taxonomy" id="39689"/>
    <lineage>
        <taxon>Bacteria</taxon>
        <taxon>Bacillati</taxon>
        <taxon>Actinomycetota</taxon>
        <taxon>Actinomycetes</taxon>
        <taxon>Mycobacteriales</taxon>
        <taxon>Mycobacteriaceae</taxon>
        <taxon>Mycobacterium</taxon>
    </lineage>
</organism>
<feature type="transmembrane region" description="Helical" evidence="1">
    <location>
        <begin position="84"/>
        <end position="105"/>
    </location>
</feature>
<evidence type="ECO:0000313" key="2">
    <source>
        <dbReference type="EMBL" id="BBY94006.1"/>
    </source>
</evidence>
<name>A0A9W4B4I3_9MYCO</name>
<reference evidence="2 3" key="1">
    <citation type="journal article" date="2019" name="Emerg. Microbes Infect.">
        <title>Comprehensive subspecies identification of 175 nontuberculous mycobacteria species based on 7547 genomic profiles.</title>
        <authorList>
            <person name="Matsumoto Y."/>
            <person name="Kinjo T."/>
            <person name="Motooka D."/>
            <person name="Nabeya D."/>
            <person name="Jung N."/>
            <person name="Uechi K."/>
            <person name="Horii T."/>
            <person name="Iida T."/>
            <person name="Fujita J."/>
            <person name="Nakamura S."/>
        </authorList>
    </citation>
    <scope>NUCLEOTIDE SEQUENCE [LARGE SCALE GENOMIC DNA]</scope>
    <source>
        <strain evidence="2 3">JCM 6399</strain>
    </source>
</reference>
<feature type="transmembrane region" description="Helical" evidence="1">
    <location>
        <begin position="36"/>
        <end position="57"/>
    </location>
</feature>
<feature type="transmembrane region" description="Helical" evidence="1">
    <location>
        <begin position="6"/>
        <end position="29"/>
    </location>
</feature>
<keyword evidence="3" id="KW-1185">Reference proteome</keyword>